<organism evidence="9 10">
    <name type="scientific">Glycomyces artemisiae</name>
    <dbReference type="NCBI Taxonomy" id="1076443"/>
    <lineage>
        <taxon>Bacteria</taxon>
        <taxon>Bacillati</taxon>
        <taxon>Actinomycetota</taxon>
        <taxon>Actinomycetes</taxon>
        <taxon>Glycomycetales</taxon>
        <taxon>Glycomycetaceae</taxon>
        <taxon>Glycomyces</taxon>
    </lineage>
</organism>
<feature type="transmembrane region" description="Helical" evidence="8">
    <location>
        <begin position="170"/>
        <end position="191"/>
    </location>
</feature>
<evidence type="ECO:0000256" key="6">
    <source>
        <dbReference type="ARBA" id="ARBA00022989"/>
    </source>
</evidence>
<proteinExistence type="inferred from homology"/>
<dbReference type="PANTHER" id="PTHR30472">
    <property type="entry name" value="FERRIC ENTEROBACTIN TRANSPORT SYSTEM PERMEASE PROTEIN"/>
    <property type="match status" value="1"/>
</dbReference>
<keyword evidence="4" id="KW-1003">Cell membrane</keyword>
<keyword evidence="3" id="KW-0813">Transport</keyword>
<accession>A0A850C9Q8</accession>
<dbReference type="Gene3D" id="1.10.3470.10">
    <property type="entry name" value="ABC transporter involved in vitamin B12 uptake, BtuC"/>
    <property type="match status" value="1"/>
</dbReference>
<feature type="transmembrane region" description="Helical" evidence="8">
    <location>
        <begin position="88"/>
        <end position="108"/>
    </location>
</feature>
<protein>
    <submittedName>
        <fullName evidence="9">Iron chelate uptake ABC transporter family permease subunit</fullName>
    </submittedName>
</protein>
<dbReference type="InterPro" id="IPR000522">
    <property type="entry name" value="ABC_transptr_permease_BtuC"/>
</dbReference>
<evidence type="ECO:0000256" key="3">
    <source>
        <dbReference type="ARBA" id="ARBA00022448"/>
    </source>
</evidence>
<dbReference type="AlphaFoldDB" id="A0A850C9Q8"/>
<dbReference type="GO" id="GO:0022857">
    <property type="term" value="F:transmembrane transporter activity"/>
    <property type="evidence" value="ECO:0007669"/>
    <property type="project" value="InterPro"/>
</dbReference>
<dbReference type="EMBL" id="JABFXE010000242">
    <property type="protein sequence ID" value="NUQ87936.1"/>
    <property type="molecule type" value="Genomic_DNA"/>
</dbReference>
<keyword evidence="5 8" id="KW-0812">Transmembrane</keyword>
<dbReference type="CDD" id="cd06550">
    <property type="entry name" value="TM_ABC_iron-siderophores_like"/>
    <property type="match status" value="1"/>
</dbReference>
<dbReference type="InterPro" id="IPR037294">
    <property type="entry name" value="ABC_BtuC-like"/>
</dbReference>
<feature type="transmembrane region" description="Helical" evidence="8">
    <location>
        <begin position="301"/>
        <end position="323"/>
    </location>
</feature>
<dbReference type="SUPFAM" id="SSF81345">
    <property type="entry name" value="ABC transporter involved in vitamin B12 uptake, BtuC"/>
    <property type="match status" value="1"/>
</dbReference>
<dbReference type="GO" id="GO:0033214">
    <property type="term" value="P:siderophore-iron import into cell"/>
    <property type="evidence" value="ECO:0007669"/>
    <property type="project" value="TreeGrafter"/>
</dbReference>
<name>A0A850C9Q8_9ACTN</name>
<sequence>MSTAFTPVRVVAGDGRATVIRLGGYSIRLRHRVLAAVLGSLAVLAAVAMWSAATGSTSLGLERVWDALLGQGTKGDEFILWTLRLPRLATGLAVGACMGLAGALFQTLTRNPLGSPDLLGLTQGATTGALIAIIVTGASLQVTTVLAAVGALATGLLIWTLTRGGDPSGYRLVLVGIGVSAILAGINGYLLTRTTIIDAFRAVYWLTGDLSGRDFSQAAAVGIVLAAGLAVIAFLHRGLDSLRLGEAAATGLGVRVGATRVTALVTASVLTAGAVAVAGPLAFVALAAPHLAARLTGSARSLLCSALVGALIVTAADMIAVAGVGDRQLPTGVVTGVVGGAYLIWLLIANRKKGILS</sequence>
<evidence type="ECO:0000256" key="1">
    <source>
        <dbReference type="ARBA" id="ARBA00004651"/>
    </source>
</evidence>
<gene>
    <name evidence="9" type="ORF">HOQ43_05685</name>
</gene>
<feature type="transmembrane region" description="Helical" evidence="8">
    <location>
        <begin position="261"/>
        <end position="289"/>
    </location>
</feature>
<evidence type="ECO:0000313" key="10">
    <source>
        <dbReference type="Proteomes" id="UP000574690"/>
    </source>
</evidence>
<evidence type="ECO:0000256" key="5">
    <source>
        <dbReference type="ARBA" id="ARBA00022692"/>
    </source>
</evidence>
<dbReference type="PANTHER" id="PTHR30472:SF24">
    <property type="entry name" value="FERRIC ENTEROBACTIN TRANSPORT SYSTEM PERMEASE PROTEIN FEPG"/>
    <property type="match status" value="1"/>
</dbReference>
<keyword evidence="6 8" id="KW-1133">Transmembrane helix</keyword>
<feature type="transmembrane region" description="Helical" evidence="8">
    <location>
        <begin position="129"/>
        <end position="158"/>
    </location>
</feature>
<dbReference type="GO" id="GO:0005886">
    <property type="term" value="C:plasma membrane"/>
    <property type="evidence" value="ECO:0007669"/>
    <property type="project" value="UniProtKB-SubCell"/>
</dbReference>
<evidence type="ECO:0000256" key="7">
    <source>
        <dbReference type="ARBA" id="ARBA00023136"/>
    </source>
</evidence>
<keyword evidence="7 8" id="KW-0472">Membrane</keyword>
<comment type="similarity">
    <text evidence="2">Belongs to the binding-protein-dependent transport system permease family. FecCD subfamily.</text>
</comment>
<evidence type="ECO:0000256" key="2">
    <source>
        <dbReference type="ARBA" id="ARBA00007935"/>
    </source>
</evidence>
<reference evidence="9 10" key="1">
    <citation type="submission" date="2020-05" db="EMBL/GenBank/DDBJ databases">
        <title>DNA-SIP metagenomic assembled genomes.</title>
        <authorList>
            <person name="Yu J."/>
        </authorList>
    </citation>
    <scope>NUCLEOTIDE SEQUENCE [LARGE SCALE GENOMIC DNA]</scope>
    <source>
        <strain evidence="9">Bin5.27</strain>
    </source>
</reference>
<feature type="transmembrane region" description="Helical" evidence="8">
    <location>
        <begin position="33"/>
        <end position="53"/>
    </location>
</feature>
<comment type="caution">
    <text evidence="9">The sequence shown here is derived from an EMBL/GenBank/DDBJ whole genome shotgun (WGS) entry which is preliminary data.</text>
</comment>
<dbReference type="Proteomes" id="UP000574690">
    <property type="component" value="Unassembled WGS sequence"/>
</dbReference>
<comment type="subcellular location">
    <subcellularLocation>
        <location evidence="1">Cell membrane</location>
        <topology evidence="1">Multi-pass membrane protein</topology>
    </subcellularLocation>
</comment>
<feature type="transmembrane region" description="Helical" evidence="8">
    <location>
        <begin position="218"/>
        <end position="236"/>
    </location>
</feature>
<evidence type="ECO:0000313" key="9">
    <source>
        <dbReference type="EMBL" id="NUQ87936.1"/>
    </source>
</evidence>
<feature type="transmembrane region" description="Helical" evidence="8">
    <location>
        <begin position="329"/>
        <end position="348"/>
    </location>
</feature>
<evidence type="ECO:0000256" key="4">
    <source>
        <dbReference type="ARBA" id="ARBA00022475"/>
    </source>
</evidence>
<dbReference type="Pfam" id="PF01032">
    <property type="entry name" value="FecCD"/>
    <property type="match status" value="1"/>
</dbReference>
<evidence type="ECO:0000256" key="8">
    <source>
        <dbReference type="SAM" id="Phobius"/>
    </source>
</evidence>